<dbReference type="EMBL" id="MU117987">
    <property type="protein sequence ID" value="KAF9650170.1"/>
    <property type="molecule type" value="Genomic_DNA"/>
</dbReference>
<dbReference type="Proteomes" id="UP000886501">
    <property type="component" value="Unassembled WGS sequence"/>
</dbReference>
<proteinExistence type="predicted"/>
<evidence type="ECO:0000313" key="1">
    <source>
        <dbReference type="EMBL" id="KAF9650170.1"/>
    </source>
</evidence>
<reference evidence="1" key="2">
    <citation type="journal article" date="2020" name="Nat. Commun.">
        <title>Large-scale genome sequencing of mycorrhizal fungi provides insights into the early evolution of symbiotic traits.</title>
        <authorList>
            <person name="Miyauchi S."/>
            <person name="Kiss E."/>
            <person name="Kuo A."/>
            <person name="Drula E."/>
            <person name="Kohler A."/>
            <person name="Sanchez-Garcia M."/>
            <person name="Morin E."/>
            <person name="Andreopoulos B."/>
            <person name="Barry K.W."/>
            <person name="Bonito G."/>
            <person name="Buee M."/>
            <person name="Carver A."/>
            <person name="Chen C."/>
            <person name="Cichocki N."/>
            <person name="Clum A."/>
            <person name="Culley D."/>
            <person name="Crous P.W."/>
            <person name="Fauchery L."/>
            <person name="Girlanda M."/>
            <person name="Hayes R.D."/>
            <person name="Keri Z."/>
            <person name="LaButti K."/>
            <person name="Lipzen A."/>
            <person name="Lombard V."/>
            <person name="Magnuson J."/>
            <person name="Maillard F."/>
            <person name="Murat C."/>
            <person name="Nolan M."/>
            <person name="Ohm R.A."/>
            <person name="Pangilinan J."/>
            <person name="Pereira M.F."/>
            <person name="Perotto S."/>
            <person name="Peter M."/>
            <person name="Pfister S."/>
            <person name="Riley R."/>
            <person name="Sitrit Y."/>
            <person name="Stielow J.B."/>
            <person name="Szollosi G."/>
            <person name="Zifcakova L."/>
            <person name="Stursova M."/>
            <person name="Spatafora J.W."/>
            <person name="Tedersoo L."/>
            <person name="Vaario L.M."/>
            <person name="Yamada A."/>
            <person name="Yan M."/>
            <person name="Wang P."/>
            <person name="Xu J."/>
            <person name="Bruns T."/>
            <person name="Baldrian P."/>
            <person name="Vilgalys R."/>
            <person name="Dunand C."/>
            <person name="Henrissat B."/>
            <person name="Grigoriev I.V."/>
            <person name="Hibbett D."/>
            <person name="Nagy L.G."/>
            <person name="Martin F.M."/>
        </authorList>
    </citation>
    <scope>NUCLEOTIDE SEQUENCE</scope>
    <source>
        <strain evidence="1">P2</strain>
    </source>
</reference>
<evidence type="ECO:0000313" key="2">
    <source>
        <dbReference type="Proteomes" id="UP000886501"/>
    </source>
</evidence>
<reference evidence="1" key="1">
    <citation type="submission" date="2019-10" db="EMBL/GenBank/DDBJ databases">
        <authorList>
            <consortium name="DOE Joint Genome Institute"/>
            <person name="Kuo A."/>
            <person name="Miyauchi S."/>
            <person name="Kiss E."/>
            <person name="Drula E."/>
            <person name="Kohler A."/>
            <person name="Sanchez-Garcia M."/>
            <person name="Andreopoulos B."/>
            <person name="Barry K.W."/>
            <person name="Bonito G."/>
            <person name="Buee M."/>
            <person name="Carver A."/>
            <person name="Chen C."/>
            <person name="Cichocki N."/>
            <person name="Clum A."/>
            <person name="Culley D."/>
            <person name="Crous P.W."/>
            <person name="Fauchery L."/>
            <person name="Girlanda M."/>
            <person name="Hayes R."/>
            <person name="Keri Z."/>
            <person name="Labutti K."/>
            <person name="Lipzen A."/>
            <person name="Lombard V."/>
            <person name="Magnuson J."/>
            <person name="Maillard F."/>
            <person name="Morin E."/>
            <person name="Murat C."/>
            <person name="Nolan M."/>
            <person name="Ohm R."/>
            <person name="Pangilinan J."/>
            <person name="Pereira M."/>
            <person name="Perotto S."/>
            <person name="Peter M."/>
            <person name="Riley R."/>
            <person name="Sitrit Y."/>
            <person name="Stielow B."/>
            <person name="Szollosi G."/>
            <person name="Zifcakova L."/>
            <person name="Stursova M."/>
            <person name="Spatafora J.W."/>
            <person name="Tedersoo L."/>
            <person name="Vaario L.-M."/>
            <person name="Yamada A."/>
            <person name="Yan M."/>
            <person name="Wang P."/>
            <person name="Xu J."/>
            <person name="Bruns T."/>
            <person name="Baldrian P."/>
            <person name="Vilgalys R."/>
            <person name="Henrissat B."/>
            <person name="Grigoriev I.V."/>
            <person name="Hibbett D."/>
            <person name="Nagy L.G."/>
            <person name="Martin F.M."/>
        </authorList>
    </citation>
    <scope>NUCLEOTIDE SEQUENCE</scope>
    <source>
        <strain evidence="1">P2</strain>
    </source>
</reference>
<comment type="caution">
    <text evidence="1">The sequence shown here is derived from an EMBL/GenBank/DDBJ whole genome shotgun (WGS) entry which is preliminary data.</text>
</comment>
<organism evidence="1 2">
    <name type="scientific">Thelephora ganbajun</name>
    <name type="common">Ganba fungus</name>
    <dbReference type="NCBI Taxonomy" id="370292"/>
    <lineage>
        <taxon>Eukaryota</taxon>
        <taxon>Fungi</taxon>
        <taxon>Dikarya</taxon>
        <taxon>Basidiomycota</taxon>
        <taxon>Agaricomycotina</taxon>
        <taxon>Agaricomycetes</taxon>
        <taxon>Thelephorales</taxon>
        <taxon>Thelephoraceae</taxon>
        <taxon>Thelephora</taxon>
    </lineage>
</organism>
<gene>
    <name evidence="1" type="ORF">BDM02DRAFT_3185562</name>
</gene>
<accession>A0ACB6ZK59</accession>
<keyword evidence="2" id="KW-1185">Reference proteome</keyword>
<protein>
    <submittedName>
        <fullName evidence="1">Uncharacterized protein</fullName>
    </submittedName>
</protein>
<sequence length="185" mass="21032">MTPYYWAGFEIIVTKYYSTAVAALLFYDYLLTLQREASPIWGGNKSWIFFLFLLNRYVPTIYEVWTFVALNYPPYTGKSPYRQLESSSCDKAAIIEFIFLVLAILLAQVFFVVRLYALAGESRKVLVVFALLTIVQVTLGIVFIVLARDAPSILLPLGHNLICIPDSRATFNIRATYTFFSLAHG</sequence>
<name>A0ACB6ZK59_THEGA</name>